<dbReference type="AlphaFoldDB" id="A0A382MIC7"/>
<dbReference type="EMBL" id="UINC01093854">
    <property type="protein sequence ID" value="SVC48609.1"/>
    <property type="molecule type" value="Genomic_DNA"/>
</dbReference>
<dbReference type="InterPro" id="IPR023631">
    <property type="entry name" value="Amidase_dom"/>
</dbReference>
<dbReference type="PANTHER" id="PTHR11895">
    <property type="entry name" value="TRANSAMIDASE"/>
    <property type="match status" value="1"/>
</dbReference>
<protein>
    <recommendedName>
        <fullName evidence="1">Amidase domain-containing protein</fullName>
    </recommendedName>
</protein>
<feature type="domain" description="Amidase" evidence="1">
    <location>
        <begin position="1"/>
        <end position="155"/>
    </location>
</feature>
<dbReference type="GO" id="GO:0003824">
    <property type="term" value="F:catalytic activity"/>
    <property type="evidence" value="ECO:0007669"/>
    <property type="project" value="InterPro"/>
</dbReference>
<dbReference type="InterPro" id="IPR000120">
    <property type="entry name" value="Amidase"/>
</dbReference>
<dbReference type="SUPFAM" id="SSF75304">
    <property type="entry name" value="Amidase signature (AS) enzymes"/>
    <property type="match status" value="1"/>
</dbReference>
<proteinExistence type="predicted"/>
<reference evidence="2" key="1">
    <citation type="submission" date="2018-05" db="EMBL/GenBank/DDBJ databases">
        <authorList>
            <person name="Lanie J.A."/>
            <person name="Ng W.-L."/>
            <person name="Kazmierczak K.M."/>
            <person name="Andrzejewski T.M."/>
            <person name="Davidsen T.M."/>
            <person name="Wayne K.J."/>
            <person name="Tettelin H."/>
            <person name="Glass J.I."/>
            <person name="Rusch D."/>
            <person name="Podicherti R."/>
            <person name="Tsui H.-C.T."/>
            <person name="Winkler M.E."/>
        </authorList>
    </citation>
    <scope>NUCLEOTIDE SEQUENCE</scope>
</reference>
<dbReference type="Pfam" id="PF01425">
    <property type="entry name" value="Amidase"/>
    <property type="match status" value="1"/>
</dbReference>
<name>A0A382MIC7_9ZZZZ</name>
<evidence type="ECO:0000313" key="2">
    <source>
        <dbReference type="EMBL" id="SVC48609.1"/>
    </source>
</evidence>
<sequence>EASSNLARYDGVRYTHRAELDPASTTLRAMYDRTRSEGFGAEVKRRIMLGTYALSAGYYDAYYLKAQRVRTLILRDYEQAFNTVDAVIMPTSPVPAFTLGEKINDPLQMYLLDIFTVSANLAGLPAISVPAGFTQERLPVGVQLVGRAFDEVGLLKIANAYERTNGWWKEAPSV</sequence>
<dbReference type="InterPro" id="IPR036928">
    <property type="entry name" value="AS_sf"/>
</dbReference>
<dbReference type="PANTHER" id="PTHR11895:SF151">
    <property type="entry name" value="GLUTAMYL-TRNA(GLN) AMIDOTRANSFERASE SUBUNIT A"/>
    <property type="match status" value="1"/>
</dbReference>
<organism evidence="2">
    <name type="scientific">marine metagenome</name>
    <dbReference type="NCBI Taxonomy" id="408172"/>
    <lineage>
        <taxon>unclassified sequences</taxon>
        <taxon>metagenomes</taxon>
        <taxon>ecological metagenomes</taxon>
    </lineage>
</organism>
<evidence type="ECO:0000259" key="1">
    <source>
        <dbReference type="Pfam" id="PF01425"/>
    </source>
</evidence>
<accession>A0A382MIC7</accession>
<gene>
    <name evidence="2" type="ORF">METZ01_LOCUS301463</name>
</gene>
<feature type="non-terminal residue" evidence="2">
    <location>
        <position position="1"/>
    </location>
</feature>
<dbReference type="Gene3D" id="3.90.1300.10">
    <property type="entry name" value="Amidase signature (AS) domain"/>
    <property type="match status" value="1"/>
</dbReference>